<comment type="caution">
    <text evidence="1">The sequence shown here is derived from an EMBL/GenBank/DDBJ whole genome shotgun (WGS) entry which is preliminary data.</text>
</comment>
<feature type="non-terminal residue" evidence="1">
    <location>
        <position position="108"/>
    </location>
</feature>
<dbReference type="AlphaFoldDB" id="X1JVC1"/>
<reference evidence="1" key="1">
    <citation type="journal article" date="2014" name="Front. Microbiol.">
        <title>High frequency of phylogenetically diverse reductive dehalogenase-homologous genes in deep subseafloor sedimentary metagenomes.</title>
        <authorList>
            <person name="Kawai M."/>
            <person name="Futagami T."/>
            <person name="Toyoda A."/>
            <person name="Takaki Y."/>
            <person name="Nishi S."/>
            <person name="Hori S."/>
            <person name="Arai W."/>
            <person name="Tsubouchi T."/>
            <person name="Morono Y."/>
            <person name="Uchiyama I."/>
            <person name="Ito T."/>
            <person name="Fujiyama A."/>
            <person name="Inagaki F."/>
            <person name="Takami H."/>
        </authorList>
    </citation>
    <scope>NUCLEOTIDE SEQUENCE</scope>
    <source>
        <strain evidence="1">Expedition CK06-06</strain>
    </source>
</reference>
<name>X1JVC1_9ZZZZ</name>
<proteinExistence type="predicted"/>
<accession>X1JVC1</accession>
<feature type="non-terminal residue" evidence="1">
    <location>
        <position position="1"/>
    </location>
</feature>
<protein>
    <submittedName>
        <fullName evidence="1">Uncharacterized protein</fullName>
    </submittedName>
</protein>
<gene>
    <name evidence="1" type="ORF">S03H2_70918</name>
</gene>
<sequence length="108" mass="12808">RRKIEEEEIEKNGYENGLKKRFSFVKENERSNDKMSYYEYADSADNSSDNEKLIDEIREFYDEGIDEDLEKQIKVIPKKLQEALKESFKILNSYKSEMEDIPDLLAAV</sequence>
<dbReference type="EMBL" id="BARU01047284">
    <property type="protein sequence ID" value="GAH98022.1"/>
    <property type="molecule type" value="Genomic_DNA"/>
</dbReference>
<evidence type="ECO:0000313" key="1">
    <source>
        <dbReference type="EMBL" id="GAH98022.1"/>
    </source>
</evidence>
<organism evidence="1">
    <name type="scientific">marine sediment metagenome</name>
    <dbReference type="NCBI Taxonomy" id="412755"/>
    <lineage>
        <taxon>unclassified sequences</taxon>
        <taxon>metagenomes</taxon>
        <taxon>ecological metagenomes</taxon>
    </lineage>
</organism>